<evidence type="ECO:0000313" key="7">
    <source>
        <dbReference type="EMBL" id="AAM72382.1"/>
    </source>
</evidence>
<evidence type="ECO:0000256" key="2">
    <source>
        <dbReference type="ARBA" id="ARBA00009840"/>
    </source>
</evidence>
<dbReference type="Proteomes" id="UP000001007">
    <property type="component" value="Chromosome"/>
</dbReference>
<accession>Q8KDA5</accession>
<feature type="coiled-coil region" evidence="5">
    <location>
        <begin position="148"/>
        <end position="175"/>
    </location>
</feature>
<feature type="coiled-coil region" evidence="5">
    <location>
        <begin position="82"/>
        <end position="109"/>
    </location>
</feature>
<evidence type="ECO:0000256" key="3">
    <source>
        <dbReference type="ARBA" id="ARBA00023054"/>
    </source>
</evidence>
<keyword evidence="8" id="KW-1185">Reference proteome</keyword>
<dbReference type="eggNOG" id="COG1322">
    <property type="taxonomic scope" value="Bacteria"/>
</dbReference>
<evidence type="ECO:0000313" key="8">
    <source>
        <dbReference type="Proteomes" id="UP000001007"/>
    </source>
</evidence>
<reference evidence="7 8" key="1">
    <citation type="journal article" date="2002" name="Proc. Natl. Acad. Sci. U.S.A.">
        <title>The complete genome sequence of Chlorobium tepidum TLS, a photosynthetic, anaerobic, green-sulfur bacterium.</title>
        <authorList>
            <person name="Eisen J.A."/>
            <person name="Nelson K.E."/>
            <person name="Paulsen I.T."/>
            <person name="Heidelberg J.F."/>
            <person name="Wu M."/>
            <person name="Dodson R.J."/>
            <person name="Deboy R."/>
            <person name="Gwinn M.L."/>
            <person name="Nelson W.C."/>
            <person name="Haft D.H."/>
            <person name="Hickey E.K."/>
            <person name="Peterson J.D."/>
            <person name="Durkin A.S."/>
            <person name="Kolonay J.L."/>
            <person name="Yang F."/>
            <person name="Holt I."/>
            <person name="Umayam L.A."/>
            <person name="Mason T."/>
            <person name="Brenner M."/>
            <person name="Shea T.P."/>
            <person name="Parksey D."/>
            <person name="Nierman W.C."/>
            <person name="Feldblyum T.V."/>
            <person name="Hansen C.L."/>
            <person name="Craven M.B."/>
            <person name="Radune D."/>
            <person name="Vamathevan J."/>
            <person name="Khouri H."/>
            <person name="White O."/>
            <person name="Gruber T.M."/>
            <person name="Ketchum K.A."/>
            <person name="Venter J.C."/>
            <person name="Tettelin H."/>
            <person name="Bryant D.A."/>
            <person name="Fraser C.M."/>
        </authorList>
    </citation>
    <scope>NUCLEOTIDE SEQUENCE [LARGE SCALE GENOMIC DNA]</scope>
    <source>
        <strain evidence="8">ATCC 49652 / DSM 12025 / NBRC 103806 / TLS</strain>
    </source>
</reference>
<evidence type="ECO:0000256" key="6">
    <source>
        <dbReference type="SAM" id="Phobius"/>
    </source>
</evidence>
<evidence type="ECO:0008006" key="9">
    <source>
        <dbReference type="Google" id="ProtNLM"/>
    </source>
</evidence>
<sequence>MLEALFYVVVEVFCRVREVSQCKFQPCFFMISTLVILLLIILVAVLGFLLLRSQRESNALSVENARLQVEVEHERERAAASLEARRSDEARLEATLENLANRIVEERGAALSEQHRQRLDGLLEPFRLQLDSFRQRIDEVHRSDTELSARLLEQVRQLQELNHQVSDEANNLARAIKGESKKQGDWGELIIERLFEASGLVKGREYTVQESDRTDDGRLVRPDFMVHLPGEKAVIVDAKVSLTAYERWCNEEHEARRSEALREHVQSVRRHVAELERKDYAALRGNRTLDFVIMCIPLEPAYQAAMQADPSLFYELAGKNVVVTGPATLMITLRLIAQIWRRENENRNAELIADKAGRIYDQVVLVAEAMIEARKKLAGVSDTFELAMKRLTEGRGNLAGRAEEIRKLGAKVSKKLPPEITTQQEDEES</sequence>
<dbReference type="PANTHER" id="PTHR30563:SF0">
    <property type="entry name" value="DNA RECOMBINATION PROTEIN RMUC"/>
    <property type="match status" value="1"/>
</dbReference>
<evidence type="ECO:0000256" key="4">
    <source>
        <dbReference type="ARBA" id="ARBA00023172"/>
    </source>
</evidence>
<proteinExistence type="inferred from homology"/>
<feature type="transmembrane region" description="Helical" evidence="6">
    <location>
        <begin position="28"/>
        <end position="51"/>
    </location>
</feature>
<dbReference type="KEGG" id="cte:CT1149"/>
<dbReference type="InterPro" id="IPR003798">
    <property type="entry name" value="DNA_recombination_RmuC"/>
</dbReference>
<keyword evidence="3 5" id="KW-0175">Coiled coil</keyword>
<keyword evidence="6" id="KW-0472">Membrane</keyword>
<dbReference type="EnsemblBacteria" id="AAM72382">
    <property type="protein sequence ID" value="AAM72382"/>
    <property type="gene ID" value="CT1149"/>
</dbReference>
<dbReference type="OrthoDB" id="370725at2"/>
<keyword evidence="6" id="KW-0812">Transmembrane</keyword>
<name>Q8KDA5_CHLTE</name>
<keyword evidence="4" id="KW-0233">DNA recombination</keyword>
<dbReference type="STRING" id="194439.CT1149"/>
<dbReference type="Pfam" id="PF02646">
    <property type="entry name" value="RmuC"/>
    <property type="match status" value="1"/>
</dbReference>
<protein>
    <recommendedName>
        <fullName evidence="9">DNA recombination protein RmuC</fullName>
    </recommendedName>
</protein>
<dbReference type="HOGENOM" id="CLU_024057_0_1_10"/>
<keyword evidence="6" id="KW-1133">Transmembrane helix</keyword>
<dbReference type="EMBL" id="AE006470">
    <property type="protein sequence ID" value="AAM72382.1"/>
    <property type="molecule type" value="Genomic_DNA"/>
</dbReference>
<dbReference type="PATRIC" id="fig|194439.7.peg.1046"/>
<evidence type="ECO:0000256" key="1">
    <source>
        <dbReference type="ARBA" id="ARBA00003416"/>
    </source>
</evidence>
<organism evidence="7 8">
    <name type="scientific">Chlorobaculum tepidum (strain ATCC 49652 / DSM 12025 / NBRC 103806 / TLS)</name>
    <name type="common">Chlorobium tepidum</name>
    <dbReference type="NCBI Taxonomy" id="194439"/>
    <lineage>
        <taxon>Bacteria</taxon>
        <taxon>Pseudomonadati</taxon>
        <taxon>Chlorobiota</taxon>
        <taxon>Chlorobiia</taxon>
        <taxon>Chlorobiales</taxon>
        <taxon>Chlorobiaceae</taxon>
        <taxon>Chlorobaculum</taxon>
    </lineage>
</organism>
<gene>
    <name evidence="7" type="ordered locus">CT1149</name>
</gene>
<evidence type="ECO:0000256" key="5">
    <source>
        <dbReference type="SAM" id="Coils"/>
    </source>
</evidence>
<comment type="function">
    <text evidence="1">Involved in DNA recombination.</text>
</comment>
<dbReference type="GO" id="GO:0006310">
    <property type="term" value="P:DNA recombination"/>
    <property type="evidence" value="ECO:0007669"/>
    <property type="project" value="UniProtKB-KW"/>
</dbReference>
<comment type="similarity">
    <text evidence="2">Belongs to the RmuC family.</text>
</comment>
<dbReference type="AlphaFoldDB" id="Q8KDA5"/>
<dbReference type="PANTHER" id="PTHR30563">
    <property type="entry name" value="DNA RECOMBINATION PROTEIN RMUC"/>
    <property type="match status" value="1"/>
</dbReference>